<dbReference type="InterPro" id="IPR029767">
    <property type="entry name" value="WecB-like"/>
</dbReference>
<accession>A0ABV6QYG7</accession>
<evidence type="ECO:0000313" key="2">
    <source>
        <dbReference type="EMBL" id="MFC0632410.1"/>
    </source>
</evidence>
<keyword evidence="3" id="KW-1185">Reference proteome</keyword>
<dbReference type="Gene3D" id="3.40.50.2000">
    <property type="entry name" value="Glycogen Phosphorylase B"/>
    <property type="match status" value="2"/>
</dbReference>
<protein>
    <submittedName>
        <fullName evidence="2">UDP-N-acetylglucosamine 2-epimerase</fullName>
        <ecNumber evidence="2">3.2.1.183</ecNumber>
    </submittedName>
</protein>
<organism evidence="2 3">
    <name type="scientific">Brevundimonas balnearis</name>
    <dbReference type="NCBI Taxonomy" id="1572858"/>
    <lineage>
        <taxon>Bacteria</taxon>
        <taxon>Pseudomonadati</taxon>
        <taxon>Pseudomonadota</taxon>
        <taxon>Alphaproteobacteria</taxon>
        <taxon>Caulobacterales</taxon>
        <taxon>Caulobacteraceae</taxon>
        <taxon>Brevundimonas</taxon>
    </lineage>
</organism>
<sequence>MRPRIAIFTATRAEYGLLRPVARALREAGTFEIVWLVAGAHLEARLGGTVAEIEADGEPIGARLATAPGDDTGAAVAEAAAATLSAVAEALVRLRPAALMVLGDRTELLGAAGAAVCLGVPLIHLEGGHVTEGAVDDRIRHAITKLADLHFTAHPDYARRLVRMGEPAERVHVVGSTGLDDLFGAAAATRQDAERLLGIDLAPGHVLVAWHPETLSGTNPGDAARAVLDGVLRAAGGRRLILTGPNADEGREAVQSELERFAAAHPARAHLFASLGRERWAVVLASADALVGNSSAGVIEAPALGVPSVNVGDRQKGRLRPPGVIDCPASAQAVAAALAKALDPRFRTSLRRDAPADGGAGRRIAEILARTDLAALRRKPFVDGPGVGGG</sequence>
<gene>
    <name evidence="2" type="primary">neuC</name>
    <name evidence="2" type="ORF">ACFFGE_00750</name>
</gene>
<comment type="caution">
    <text evidence="2">The sequence shown here is derived from an EMBL/GenBank/DDBJ whole genome shotgun (WGS) entry which is preliminary data.</text>
</comment>
<evidence type="ECO:0000313" key="3">
    <source>
        <dbReference type="Proteomes" id="UP001589906"/>
    </source>
</evidence>
<dbReference type="SUPFAM" id="SSF53756">
    <property type="entry name" value="UDP-Glycosyltransferase/glycogen phosphorylase"/>
    <property type="match status" value="1"/>
</dbReference>
<dbReference type="EC" id="3.2.1.183" evidence="2"/>
<dbReference type="Proteomes" id="UP001589906">
    <property type="component" value="Unassembled WGS sequence"/>
</dbReference>
<dbReference type="RefSeq" id="WP_376833334.1">
    <property type="nucleotide sequence ID" value="NZ_JBHLSW010000002.1"/>
</dbReference>
<feature type="domain" description="UDP-N-acetylglucosamine 2-epimerase" evidence="1">
    <location>
        <begin position="24"/>
        <end position="368"/>
    </location>
</feature>
<dbReference type="InterPro" id="IPR020004">
    <property type="entry name" value="UDP-GlcNAc_Epase"/>
</dbReference>
<dbReference type="PANTHER" id="PTHR43174">
    <property type="entry name" value="UDP-N-ACETYLGLUCOSAMINE 2-EPIMERASE"/>
    <property type="match status" value="1"/>
</dbReference>
<dbReference type="GO" id="GO:0016798">
    <property type="term" value="F:hydrolase activity, acting on glycosyl bonds"/>
    <property type="evidence" value="ECO:0007669"/>
    <property type="project" value="UniProtKB-KW"/>
</dbReference>
<dbReference type="PANTHER" id="PTHR43174:SF3">
    <property type="entry name" value="UDP-N-ACETYLGLUCOSAMINE 2-EPIMERASE"/>
    <property type="match status" value="1"/>
</dbReference>
<evidence type="ECO:0000259" key="1">
    <source>
        <dbReference type="Pfam" id="PF02350"/>
    </source>
</evidence>
<keyword evidence="2" id="KW-0326">Glycosidase</keyword>
<dbReference type="Pfam" id="PF02350">
    <property type="entry name" value="Epimerase_2"/>
    <property type="match status" value="1"/>
</dbReference>
<keyword evidence="2" id="KW-0378">Hydrolase</keyword>
<reference evidence="2 3" key="1">
    <citation type="submission" date="2024-09" db="EMBL/GenBank/DDBJ databases">
        <authorList>
            <person name="Sun Q."/>
            <person name="Mori K."/>
        </authorList>
    </citation>
    <scope>NUCLEOTIDE SEQUENCE [LARGE SCALE GENOMIC DNA]</scope>
    <source>
        <strain evidence="2 3">NCAIM B.02621</strain>
    </source>
</reference>
<name>A0ABV6QYG7_9CAUL</name>
<dbReference type="InterPro" id="IPR003331">
    <property type="entry name" value="UDP_GlcNAc_Epimerase_2_dom"/>
</dbReference>
<dbReference type="EMBL" id="JBHLSW010000002">
    <property type="protein sequence ID" value="MFC0632410.1"/>
    <property type="molecule type" value="Genomic_DNA"/>
</dbReference>
<proteinExistence type="predicted"/>
<dbReference type="NCBIfam" id="TIGR03568">
    <property type="entry name" value="NeuC_NnaA"/>
    <property type="match status" value="1"/>
</dbReference>